<name>A0A6S7DMY7_9BURK</name>
<keyword evidence="4" id="KW-1133">Transmembrane helix</keyword>
<gene>
    <name evidence="6" type="ORF">LMG3328_02439</name>
</gene>
<dbReference type="InterPro" id="IPR030678">
    <property type="entry name" value="Peptide/Ni-bd"/>
</dbReference>
<reference evidence="6 7" key="1">
    <citation type="submission" date="2020-04" db="EMBL/GenBank/DDBJ databases">
        <authorList>
            <person name="De Canck E."/>
        </authorList>
    </citation>
    <scope>NUCLEOTIDE SEQUENCE [LARGE SCALE GENOMIC DNA]</scope>
    <source>
        <strain evidence="6 7">LMG 3328</strain>
    </source>
</reference>
<dbReference type="Gene3D" id="3.90.76.10">
    <property type="entry name" value="Dipeptide-binding Protein, Domain 1"/>
    <property type="match status" value="1"/>
</dbReference>
<organism evidence="6 7">
    <name type="scientific">Achromobacter ruhlandii</name>
    <dbReference type="NCBI Taxonomy" id="72557"/>
    <lineage>
        <taxon>Bacteria</taxon>
        <taxon>Pseudomonadati</taxon>
        <taxon>Pseudomonadota</taxon>
        <taxon>Betaproteobacteria</taxon>
        <taxon>Burkholderiales</taxon>
        <taxon>Alcaligenaceae</taxon>
        <taxon>Achromobacter</taxon>
    </lineage>
</organism>
<feature type="domain" description="Solute-binding protein family 5" evidence="5">
    <location>
        <begin position="107"/>
        <end position="453"/>
    </location>
</feature>
<dbReference type="RefSeq" id="WP_232734798.1">
    <property type="nucleotide sequence ID" value="NZ_CADILE010000006.1"/>
</dbReference>
<keyword evidence="2" id="KW-0813">Transport</keyword>
<dbReference type="PANTHER" id="PTHR30290:SF9">
    <property type="entry name" value="OLIGOPEPTIDE-BINDING PROTEIN APPA"/>
    <property type="match status" value="1"/>
</dbReference>
<dbReference type="Proteomes" id="UP000494122">
    <property type="component" value="Unassembled WGS sequence"/>
</dbReference>
<evidence type="ECO:0000256" key="1">
    <source>
        <dbReference type="ARBA" id="ARBA00005695"/>
    </source>
</evidence>
<dbReference type="GO" id="GO:0030288">
    <property type="term" value="C:outer membrane-bounded periplasmic space"/>
    <property type="evidence" value="ECO:0007669"/>
    <property type="project" value="UniProtKB-ARBA"/>
</dbReference>
<evidence type="ECO:0000313" key="7">
    <source>
        <dbReference type="Proteomes" id="UP000494122"/>
    </source>
</evidence>
<evidence type="ECO:0000256" key="2">
    <source>
        <dbReference type="ARBA" id="ARBA00022448"/>
    </source>
</evidence>
<dbReference type="PANTHER" id="PTHR30290">
    <property type="entry name" value="PERIPLASMIC BINDING COMPONENT OF ABC TRANSPORTER"/>
    <property type="match status" value="1"/>
</dbReference>
<dbReference type="InterPro" id="IPR000914">
    <property type="entry name" value="SBP_5_dom"/>
</dbReference>
<dbReference type="PIRSF" id="PIRSF002741">
    <property type="entry name" value="MppA"/>
    <property type="match status" value="1"/>
</dbReference>
<dbReference type="AlphaFoldDB" id="A0A6S7DMY7"/>
<proteinExistence type="inferred from homology"/>
<dbReference type="Gene3D" id="3.40.190.10">
    <property type="entry name" value="Periplasmic binding protein-like II"/>
    <property type="match status" value="1"/>
</dbReference>
<comment type="similarity">
    <text evidence="1">Belongs to the bacterial solute-binding protein 5 family.</text>
</comment>
<dbReference type="GO" id="GO:1904680">
    <property type="term" value="F:peptide transmembrane transporter activity"/>
    <property type="evidence" value="ECO:0007669"/>
    <property type="project" value="TreeGrafter"/>
</dbReference>
<dbReference type="CDD" id="cd00995">
    <property type="entry name" value="PBP2_NikA_DppA_OppA_like"/>
    <property type="match status" value="1"/>
</dbReference>
<dbReference type="GO" id="GO:0015833">
    <property type="term" value="P:peptide transport"/>
    <property type="evidence" value="ECO:0007669"/>
    <property type="project" value="TreeGrafter"/>
</dbReference>
<feature type="transmembrane region" description="Helical" evidence="4">
    <location>
        <begin position="25"/>
        <end position="45"/>
    </location>
</feature>
<keyword evidence="4" id="KW-0812">Transmembrane</keyword>
<dbReference type="InterPro" id="IPR039424">
    <property type="entry name" value="SBP_5"/>
</dbReference>
<evidence type="ECO:0000256" key="3">
    <source>
        <dbReference type="ARBA" id="ARBA00022729"/>
    </source>
</evidence>
<evidence type="ECO:0000259" key="5">
    <source>
        <dbReference type="Pfam" id="PF00496"/>
    </source>
</evidence>
<accession>A0A6S7DMY7</accession>
<evidence type="ECO:0000256" key="4">
    <source>
        <dbReference type="SAM" id="Phobius"/>
    </source>
</evidence>
<evidence type="ECO:0000313" key="6">
    <source>
        <dbReference type="EMBL" id="CAB3864169.1"/>
    </source>
</evidence>
<keyword evidence="3" id="KW-0732">Signal</keyword>
<dbReference type="Gene3D" id="3.10.105.10">
    <property type="entry name" value="Dipeptide-binding Protein, Domain 3"/>
    <property type="match status" value="1"/>
</dbReference>
<dbReference type="SUPFAM" id="SSF53850">
    <property type="entry name" value="Periplasmic binding protein-like II"/>
    <property type="match status" value="1"/>
</dbReference>
<dbReference type="Pfam" id="PF00496">
    <property type="entry name" value="SBP_bac_5"/>
    <property type="match status" value="1"/>
</dbReference>
<dbReference type="GO" id="GO:0043190">
    <property type="term" value="C:ATP-binding cassette (ABC) transporter complex"/>
    <property type="evidence" value="ECO:0007669"/>
    <property type="project" value="InterPro"/>
</dbReference>
<protein>
    <recommendedName>
        <fullName evidence="5">Solute-binding protein family 5 domain-containing protein</fullName>
    </recommendedName>
</protein>
<dbReference type="EMBL" id="CADILE010000006">
    <property type="protein sequence ID" value="CAB3864169.1"/>
    <property type="molecule type" value="Genomic_DNA"/>
</dbReference>
<sequence>MGAVVQQGFEKGQAPSLRRRRARGVAVAMLAAALATAGLTLGAAAQAQERPAAKAGGTLIVGQYQEPTVYDPNRQYSWETYRVDKHIYESLIAEDLGRPAKDGAPPLVPALAERWEVSPDARTFTFTLRRGVAFHDGTAFDAEAVRFNVRRYTDPGFEFYDARAAATMKPVYGKLEAVKVIDAHTVQYVFKEPFIDFPRLLPQGNYVSGIFSPAALKKYGQDGLALHPTGTGPYQFVERVHGEKTVLARNDSWWGGKAPLDRIIFRPIPDEATRLSALRSGEIDILTRVPPDAADALEKAGYTVHDSTTAGQLFLSWNFRNEFVKHRAVREAIAAAIDRDGLAKTIFRGRALASRNILNLGSTAYDPAQQDVAYSPERARALLKEAGFKDGEVRFTIITDVANQPAVEWIQRDLGKVGIRVDVVSQEWLTYTSKLANLSPETGLFTMEWGFVTPYWLKLAYDAYVVTRGGGEKVVDPELGPAIARAAAQTDEPQAIAAWKAANAVAQRDVAFLPLVTFRNHFASAPNVQGFNVPAQNFYDLTRVWLKP</sequence>
<keyword evidence="4" id="KW-0472">Membrane</keyword>